<protein>
    <submittedName>
        <fullName evidence="1">Pyridoxamine 5'-phosphate oxidase</fullName>
    </submittedName>
</protein>
<name>A0A256IKF6_9EURY</name>
<reference evidence="1 2" key="1">
    <citation type="journal article" date="2014" name="Front. Microbiol.">
        <title>Population and genomic analysis of the genus Halorubrum.</title>
        <authorList>
            <person name="Fullmer M.S."/>
            <person name="Soucy S.M."/>
            <person name="Swithers K.S."/>
            <person name="Makkay A.M."/>
            <person name="Wheeler R."/>
            <person name="Ventosa A."/>
            <person name="Gogarten J.P."/>
            <person name="Papke R.T."/>
        </authorList>
    </citation>
    <scope>NUCLEOTIDE SEQUENCE [LARGE SCALE GENOMIC DNA]</scope>
    <source>
        <strain evidence="1 2">Cb34</strain>
    </source>
</reference>
<dbReference type="InterPro" id="IPR024747">
    <property type="entry name" value="Pyridox_Oxase-rel"/>
</dbReference>
<dbReference type="SUPFAM" id="SSF50475">
    <property type="entry name" value="FMN-binding split barrel"/>
    <property type="match status" value="1"/>
</dbReference>
<organism evidence="1 2">
    <name type="scientific">Halorubrum halodurans</name>
    <dbReference type="NCBI Taxonomy" id="1383851"/>
    <lineage>
        <taxon>Archaea</taxon>
        <taxon>Methanobacteriati</taxon>
        <taxon>Methanobacteriota</taxon>
        <taxon>Stenosarchaea group</taxon>
        <taxon>Halobacteria</taxon>
        <taxon>Halobacteriales</taxon>
        <taxon>Haloferacaceae</taxon>
        <taxon>Halorubrum</taxon>
    </lineage>
</organism>
<proteinExistence type="predicted"/>
<dbReference type="InterPro" id="IPR012349">
    <property type="entry name" value="Split_barrel_FMN-bd"/>
</dbReference>
<dbReference type="Gene3D" id="2.30.110.10">
    <property type="entry name" value="Electron Transport, Fmn-binding Protein, Chain A"/>
    <property type="match status" value="1"/>
</dbReference>
<comment type="caution">
    <text evidence="1">The sequence shown here is derived from an EMBL/GenBank/DDBJ whole genome shotgun (WGS) entry which is preliminary data.</text>
</comment>
<evidence type="ECO:0000313" key="2">
    <source>
        <dbReference type="Proteomes" id="UP000216308"/>
    </source>
</evidence>
<keyword evidence="2" id="KW-1185">Reference proteome</keyword>
<accession>A0A256IKF6</accession>
<dbReference type="Pfam" id="PF12900">
    <property type="entry name" value="Pyridox_ox_2"/>
    <property type="match status" value="1"/>
</dbReference>
<dbReference type="Proteomes" id="UP000216308">
    <property type="component" value="Unassembled WGS sequence"/>
</dbReference>
<sequence length="155" mass="17262">MSADELLESSATTMGDDRIRAFLTEQGVGTLALPDGDIPYLVPMSFGYDGESALYFAFLLFGSESRKETLSERAESAAFLAYDARSPHEWRSVSLRGRIEAIDEDEEGGWAALREAMENAWHPDLFSAAEPMRGVRGYRFRIDEWTGIRQGGPSE</sequence>
<gene>
    <name evidence="1" type="ORF">DJ70_07780</name>
</gene>
<dbReference type="AlphaFoldDB" id="A0A256IKF6"/>
<dbReference type="RefSeq" id="WP_094531684.1">
    <property type="nucleotide sequence ID" value="NZ_NHPJ01000079.1"/>
</dbReference>
<evidence type="ECO:0000313" key="1">
    <source>
        <dbReference type="EMBL" id="OYR56796.1"/>
    </source>
</evidence>
<dbReference type="EMBL" id="NHPJ01000079">
    <property type="protein sequence ID" value="OYR56796.1"/>
    <property type="molecule type" value="Genomic_DNA"/>
</dbReference>